<dbReference type="RefSeq" id="WP_119632150.1">
    <property type="nucleotide sequence ID" value="NZ_AP017928.1"/>
</dbReference>
<proteinExistence type="inferred from homology"/>
<comment type="catalytic activity">
    <reaction evidence="8">
        <text>DNA(n) + a 2'-deoxyribonucleoside 5'-triphosphate = DNA(n+1) + diphosphate</text>
        <dbReference type="Rhea" id="RHEA:22508"/>
        <dbReference type="Rhea" id="RHEA-COMP:17339"/>
        <dbReference type="Rhea" id="RHEA-COMP:17340"/>
        <dbReference type="ChEBI" id="CHEBI:33019"/>
        <dbReference type="ChEBI" id="CHEBI:61560"/>
        <dbReference type="ChEBI" id="CHEBI:173112"/>
        <dbReference type="EC" id="2.7.7.7"/>
    </reaction>
</comment>
<dbReference type="GO" id="GO:0003887">
    <property type="term" value="F:DNA-directed DNA polymerase activity"/>
    <property type="evidence" value="ECO:0007669"/>
    <property type="project" value="UniProtKB-UniRule"/>
</dbReference>
<keyword evidence="3" id="KW-0808">Transferase</keyword>
<evidence type="ECO:0000256" key="7">
    <source>
        <dbReference type="ARBA" id="ARBA00034754"/>
    </source>
</evidence>
<dbReference type="GO" id="GO:0009360">
    <property type="term" value="C:DNA polymerase III complex"/>
    <property type="evidence" value="ECO:0007669"/>
    <property type="project" value="UniProtKB-UniRule"/>
</dbReference>
<protein>
    <recommendedName>
        <fullName evidence="2 9">DNA polymerase III subunit delta</fullName>
        <ecNumber evidence="1 9">2.7.7.7</ecNumber>
    </recommendedName>
</protein>
<dbReference type="Gene3D" id="3.40.50.300">
    <property type="entry name" value="P-loop containing nucleotide triphosphate hydrolases"/>
    <property type="match status" value="1"/>
</dbReference>
<dbReference type="NCBIfam" id="TIGR01128">
    <property type="entry name" value="holA"/>
    <property type="match status" value="1"/>
</dbReference>
<dbReference type="SUPFAM" id="SSF48019">
    <property type="entry name" value="post-AAA+ oligomerization domain-like"/>
    <property type="match status" value="1"/>
</dbReference>
<dbReference type="InterPro" id="IPR008921">
    <property type="entry name" value="DNA_pol3_clamp-load_cplx_C"/>
</dbReference>
<dbReference type="PANTHER" id="PTHR34388:SF1">
    <property type="entry name" value="DNA POLYMERASE III SUBUNIT DELTA"/>
    <property type="match status" value="1"/>
</dbReference>
<accession>A0A250KZP9</accession>
<dbReference type="OrthoDB" id="9770982at2"/>
<dbReference type="InterPro" id="IPR027417">
    <property type="entry name" value="P-loop_NTPase"/>
</dbReference>
<dbReference type="InterPro" id="IPR032780">
    <property type="entry name" value="DNA_pol3_delt_C"/>
</dbReference>
<evidence type="ECO:0000256" key="8">
    <source>
        <dbReference type="ARBA" id="ARBA00049244"/>
    </source>
</evidence>
<evidence type="ECO:0000259" key="10">
    <source>
        <dbReference type="Pfam" id="PF06144"/>
    </source>
</evidence>
<comment type="similarity">
    <text evidence="7">Belongs to the DNA polymerase HolA subunit family.</text>
</comment>
<dbReference type="InterPro" id="IPR010372">
    <property type="entry name" value="DNA_pol3_delta_N"/>
</dbReference>
<feature type="domain" description="DNA polymerase III delta N-terminal" evidence="10">
    <location>
        <begin position="20"/>
        <end position="135"/>
    </location>
</feature>
<dbReference type="Gene3D" id="1.10.8.60">
    <property type="match status" value="1"/>
</dbReference>
<sequence length="343" mass="37348">MKLSAEQLGGQLKKRLASVYFLSGDEPLQLAEAADAVRLAARNAGYGSREVFYADTGFDWSLLQEAADSFSLFGEKRILDLRLPAKPDKTAGAALVRYAERPAEDAVLIVSSPKIAGAEQKSRWYQAIDRIGIVVQVWPLEGEQLLRWLDRRLNARGLLADRSGIRILAARIEGNLLAAAQEIEKLRILYGEGKIDDDQIVKAVADSARYDVFDLAEETLRGHTAKACRVLAGLKAEGIAPAVALWALTRDIRLIGNIMALLAQGTPTESALAKCQVWDKRKPTVLQALQRLNRDGVQRSLLLSAKADRVIKGMETGEPWEALLSVCISLAAPPGARVMASVG</sequence>
<dbReference type="Gene3D" id="1.20.272.10">
    <property type="match status" value="1"/>
</dbReference>
<reference evidence="12 13" key="1">
    <citation type="submission" date="2016-12" db="EMBL/GenBank/DDBJ databases">
        <title>Genome sequencing of Methylocaldum marinum.</title>
        <authorList>
            <person name="Takeuchi M."/>
            <person name="Kamagata Y."/>
            <person name="Hiraoka S."/>
            <person name="Oshima K."/>
            <person name="Hattori M."/>
            <person name="Iwasaki W."/>
        </authorList>
    </citation>
    <scope>NUCLEOTIDE SEQUENCE [LARGE SCALE GENOMIC DNA]</scope>
    <source>
        <strain evidence="12 13">S8</strain>
    </source>
</reference>
<dbReference type="SUPFAM" id="SSF52540">
    <property type="entry name" value="P-loop containing nucleoside triphosphate hydrolases"/>
    <property type="match status" value="1"/>
</dbReference>
<keyword evidence="5" id="KW-0235">DNA replication</keyword>
<evidence type="ECO:0000259" key="11">
    <source>
        <dbReference type="Pfam" id="PF14840"/>
    </source>
</evidence>
<dbReference type="GO" id="GO:0006261">
    <property type="term" value="P:DNA-templated DNA replication"/>
    <property type="evidence" value="ECO:0007669"/>
    <property type="project" value="TreeGrafter"/>
</dbReference>
<keyword evidence="13" id="KW-1185">Reference proteome</keyword>
<dbReference type="EMBL" id="AP017928">
    <property type="protein sequence ID" value="BBA37110.1"/>
    <property type="molecule type" value="Genomic_DNA"/>
</dbReference>
<evidence type="ECO:0000313" key="12">
    <source>
        <dbReference type="EMBL" id="BBA37110.1"/>
    </source>
</evidence>
<evidence type="ECO:0000256" key="2">
    <source>
        <dbReference type="ARBA" id="ARBA00017703"/>
    </source>
</evidence>
<evidence type="ECO:0000256" key="4">
    <source>
        <dbReference type="ARBA" id="ARBA00022695"/>
    </source>
</evidence>
<keyword evidence="4" id="KW-0548">Nucleotidyltransferase</keyword>
<dbReference type="EC" id="2.7.7.7" evidence="1 9"/>
<evidence type="ECO:0000256" key="1">
    <source>
        <dbReference type="ARBA" id="ARBA00012417"/>
    </source>
</evidence>
<organism evidence="12 13">
    <name type="scientific">Methylocaldum marinum</name>
    <dbReference type="NCBI Taxonomy" id="1432792"/>
    <lineage>
        <taxon>Bacteria</taxon>
        <taxon>Pseudomonadati</taxon>
        <taxon>Pseudomonadota</taxon>
        <taxon>Gammaproteobacteria</taxon>
        <taxon>Methylococcales</taxon>
        <taxon>Methylococcaceae</taxon>
        <taxon>Methylocaldum</taxon>
    </lineage>
</organism>
<dbReference type="Pfam" id="PF14840">
    <property type="entry name" value="DNA_pol3_delt_C"/>
    <property type="match status" value="1"/>
</dbReference>
<dbReference type="Pfam" id="PF06144">
    <property type="entry name" value="DNA_pol3_delta"/>
    <property type="match status" value="1"/>
</dbReference>
<name>A0A250KZP9_9GAMM</name>
<gene>
    <name evidence="12" type="ORF">sS8_5188</name>
</gene>
<dbReference type="GO" id="GO:0003677">
    <property type="term" value="F:DNA binding"/>
    <property type="evidence" value="ECO:0007669"/>
    <property type="project" value="InterPro"/>
</dbReference>
<dbReference type="AlphaFoldDB" id="A0A250KZP9"/>
<dbReference type="InterPro" id="IPR005790">
    <property type="entry name" value="DNA_polIII_delta"/>
</dbReference>
<evidence type="ECO:0000313" key="13">
    <source>
        <dbReference type="Proteomes" id="UP000266313"/>
    </source>
</evidence>
<evidence type="ECO:0000256" key="3">
    <source>
        <dbReference type="ARBA" id="ARBA00022679"/>
    </source>
</evidence>
<evidence type="ECO:0000256" key="5">
    <source>
        <dbReference type="ARBA" id="ARBA00022705"/>
    </source>
</evidence>
<feature type="domain" description="DNA polymerase III subunit delta C-terminal" evidence="11">
    <location>
        <begin position="217"/>
        <end position="323"/>
    </location>
</feature>
<keyword evidence="6" id="KW-0239">DNA-directed DNA polymerase</keyword>
<evidence type="ECO:0000256" key="6">
    <source>
        <dbReference type="ARBA" id="ARBA00022932"/>
    </source>
</evidence>
<dbReference type="Proteomes" id="UP000266313">
    <property type="component" value="Chromosome"/>
</dbReference>
<dbReference type="KEGG" id="mmai:sS8_5188"/>
<dbReference type="CDD" id="cd18138">
    <property type="entry name" value="HLD_clamp_pol_III_delta"/>
    <property type="match status" value="1"/>
</dbReference>
<dbReference type="PANTHER" id="PTHR34388">
    <property type="entry name" value="DNA POLYMERASE III SUBUNIT DELTA"/>
    <property type="match status" value="1"/>
</dbReference>
<evidence type="ECO:0000256" key="9">
    <source>
        <dbReference type="NCBIfam" id="TIGR01128"/>
    </source>
</evidence>